<dbReference type="CDD" id="cd06222">
    <property type="entry name" value="RNase_H_like"/>
    <property type="match status" value="1"/>
</dbReference>
<evidence type="ECO:0000259" key="1">
    <source>
        <dbReference type="Pfam" id="PF13456"/>
    </source>
</evidence>
<name>A0AAP0C1T0_9ASPA</name>
<comment type="caution">
    <text evidence="2">The sequence shown here is derived from an EMBL/GenBank/DDBJ whole genome shotgun (WGS) entry which is preliminary data.</text>
</comment>
<dbReference type="EMBL" id="JBBWWQ010000001">
    <property type="protein sequence ID" value="KAK8956842.1"/>
    <property type="molecule type" value="Genomic_DNA"/>
</dbReference>
<dbReference type="InterPro" id="IPR012337">
    <property type="entry name" value="RNaseH-like_sf"/>
</dbReference>
<dbReference type="InterPro" id="IPR002156">
    <property type="entry name" value="RNaseH_domain"/>
</dbReference>
<keyword evidence="3" id="KW-1185">Reference proteome</keyword>
<dbReference type="PANTHER" id="PTHR47074">
    <property type="entry name" value="BNAC02G40300D PROTEIN"/>
    <property type="match status" value="1"/>
</dbReference>
<dbReference type="InterPro" id="IPR052929">
    <property type="entry name" value="RNase_H-like_EbsB-rel"/>
</dbReference>
<dbReference type="Gene3D" id="3.30.420.10">
    <property type="entry name" value="Ribonuclease H-like superfamily/Ribonuclease H"/>
    <property type="match status" value="1"/>
</dbReference>
<dbReference type="GO" id="GO:0003676">
    <property type="term" value="F:nucleic acid binding"/>
    <property type="evidence" value="ECO:0007669"/>
    <property type="project" value="InterPro"/>
</dbReference>
<dbReference type="Proteomes" id="UP001418222">
    <property type="component" value="Unassembled WGS sequence"/>
</dbReference>
<sequence length="254" mass="27602">MSRASGLAINLHKSRVVFSRATPEAVAEDITAILVVDRCARHELYLGVPTAVGRSRHQCFTYIMDRVWERIRDGGGRGGLRWKSWRSLCESKAAGGHGWRPPAHGSIKINFDGAVRSGPPMVGAGVIARDSSGGCLDWRSEVWCHMDNPLVSEALAARLAIEMAVTNGWTSVVVEGDCATVIHHLATLTVPFSLDRPIIRDALALARSIPTIEFVFARRSCNRVAHAIASASFLGPRSLPDSVLDLIQMDLANE</sequence>
<proteinExistence type="predicted"/>
<evidence type="ECO:0000313" key="2">
    <source>
        <dbReference type="EMBL" id="KAK8956842.1"/>
    </source>
</evidence>
<dbReference type="Pfam" id="PF13456">
    <property type="entry name" value="RVT_3"/>
    <property type="match status" value="1"/>
</dbReference>
<dbReference type="InterPro" id="IPR036397">
    <property type="entry name" value="RNaseH_sf"/>
</dbReference>
<feature type="domain" description="RNase H type-1" evidence="1">
    <location>
        <begin position="110"/>
        <end position="230"/>
    </location>
</feature>
<dbReference type="InterPro" id="IPR044730">
    <property type="entry name" value="RNase_H-like_dom_plant"/>
</dbReference>
<dbReference type="SUPFAM" id="SSF53098">
    <property type="entry name" value="Ribonuclease H-like"/>
    <property type="match status" value="1"/>
</dbReference>
<accession>A0AAP0C1T0</accession>
<dbReference type="PANTHER" id="PTHR47074:SF48">
    <property type="entry name" value="POLYNUCLEOTIDYL TRANSFERASE, RIBONUCLEASE H-LIKE SUPERFAMILY PROTEIN"/>
    <property type="match status" value="1"/>
</dbReference>
<reference evidence="2 3" key="1">
    <citation type="journal article" date="2022" name="Nat. Plants">
        <title>Genomes of leafy and leafless Platanthera orchids illuminate the evolution of mycoheterotrophy.</title>
        <authorList>
            <person name="Li M.H."/>
            <person name="Liu K.W."/>
            <person name="Li Z."/>
            <person name="Lu H.C."/>
            <person name="Ye Q.L."/>
            <person name="Zhang D."/>
            <person name="Wang J.Y."/>
            <person name="Li Y.F."/>
            <person name="Zhong Z.M."/>
            <person name="Liu X."/>
            <person name="Yu X."/>
            <person name="Liu D.K."/>
            <person name="Tu X.D."/>
            <person name="Liu B."/>
            <person name="Hao Y."/>
            <person name="Liao X.Y."/>
            <person name="Jiang Y.T."/>
            <person name="Sun W.H."/>
            <person name="Chen J."/>
            <person name="Chen Y.Q."/>
            <person name="Ai Y."/>
            <person name="Zhai J.W."/>
            <person name="Wu S.S."/>
            <person name="Zhou Z."/>
            <person name="Hsiao Y.Y."/>
            <person name="Wu W.L."/>
            <person name="Chen Y.Y."/>
            <person name="Lin Y.F."/>
            <person name="Hsu J.L."/>
            <person name="Li C.Y."/>
            <person name="Wang Z.W."/>
            <person name="Zhao X."/>
            <person name="Zhong W.Y."/>
            <person name="Ma X.K."/>
            <person name="Ma L."/>
            <person name="Huang J."/>
            <person name="Chen G.Z."/>
            <person name="Huang M.Z."/>
            <person name="Huang L."/>
            <person name="Peng D.H."/>
            <person name="Luo Y.B."/>
            <person name="Zou S.Q."/>
            <person name="Chen S.P."/>
            <person name="Lan S."/>
            <person name="Tsai W.C."/>
            <person name="Van de Peer Y."/>
            <person name="Liu Z.J."/>
        </authorList>
    </citation>
    <scope>NUCLEOTIDE SEQUENCE [LARGE SCALE GENOMIC DNA]</scope>
    <source>
        <strain evidence="2">Lor287</strain>
    </source>
</reference>
<evidence type="ECO:0000313" key="3">
    <source>
        <dbReference type="Proteomes" id="UP001418222"/>
    </source>
</evidence>
<protein>
    <recommendedName>
        <fullName evidence="1">RNase H type-1 domain-containing protein</fullName>
    </recommendedName>
</protein>
<gene>
    <name evidence="2" type="ORF">KSP39_PZI001252</name>
</gene>
<dbReference type="GO" id="GO:0004523">
    <property type="term" value="F:RNA-DNA hybrid ribonuclease activity"/>
    <property type="evidence" value="ECO:0007669"/>
    <property type="project" value="InterPro"/>
</dbReference>
<dbReference type="AlphaFoldDB" id="A0AAP0C1T0"/>
<organism evidence="2 3">
    <name type="scientific">Platanthera zijinensis</name>
    <dbReference type="NCBI Taxonomy" id="2320716"/>
    <lineage>
        <taxon>Eukaryota</taxon>
        <taxon>Viridiplantae</taxon>
        <taxon>Streptophyta</taxon>
        <taxon>Embryophyta</taxon>
        <taxon>Tracheophyta</taxon>
        <taxon>Spermatophyta</taxon>
        <taxon>Magnoliopsida</taxon>
        <taxon>Liliopsida</taxon>
        <taxon>Asparagales</taxon>
        <taxon>Orchidaceae</taxon>
        <taxon>Orchidoideae</taxon>
        <taxon>Orchideae</taxon>
        <taxon>Orchidinae</taxon>
        <taxon>Platanthera</taxon>
    </lineage>
</organism>